<dbReference type="PANTHER" id="PTHR43267">
    <property type="entry name" value="TRNA THREONYLCARBAMOYLADENOSINE DEHYDRATASE"/>
    <property type="match status" value="1"/>
</dbReference>
<sequence>MQDERFNRAKLLFADKYEKLCEKKILVCGLGGVGGACFSSLARVGIKVYGIDCDSFEASNQNRQLHSENIGRKKAEVFSEFYKLPCFDFCINKESLKDFLEKYHFDYVIDCIDDLYAKCDIAELCYEKNIKLISSAGAAKRIDVSKIKLSNWDKTRVCALAKAFRLELKKRRFKGKFKVLFSEEEAMCKELGSFMGVTSTFGNTLSSIVLKELLKES</sequence>
<reference evidence="2 3" key="1">
    <citation type="submission" date="2020-07" db="EMBL/GenBank/DDBJ databases">
        <title>Transfer of Campylobacter canadensis to the novel genus Avispirillum gen. nov., that also includes two novel species recovered from migratory waterfowl: Avispirillum anseris sp. nov. and Avispirillum brantae sp. nov.</title>
        <authorList>
            <person name="Miller W.G."/>
            <person name="Chapman M.H."/>
            <person name="Yee E."/>
            <person name="Inglis G.D."/>
        </authorList>
    </citation>
    <scope>NUCLEOTIDE SEQUENCE [LARGE SCALE GENOMIC DNA]</scope>
    <source>
        <strain evidence="2 3">L283</strain>
    </source>
</reference>
<evidence type="ECO:0000259" key="1">
    <source>
        <dbReference type="Pfam" id="PF00899"/>
    </source>
</evidence>
<dbReference type="InterPro" id="IPR000594">
    <property type="entry name" value="ThiF_NAD_FAD-bd"/>
</dbReference>
<dbReference type="Gene3D" id="3.40.50.720">
    <property type="entry name" value="NAD(P)-binding Rossmann-like Domain"/>
    <property type="match status" value="1"/>
</dbReference>
<dbReference type="EMBL" id="JACGBB010000022">
    <property type="protein sequence ID" value="MBZ7987988.1"/>
    <property type="molecule type" value="Genomic_DNA"/>
</dbReference>
<name>A0ABS7WTY0_9BACT</name>
<dbReference type="Proteomes" id="UP000786183">
    <property type="component" value="Unassembled WGS sequence"/>
</dbReference>
<comment type="caution">
    <text evidence="2">The sequence shown here is derived from an EMBL/GenBank/DDBJ whole genome shotgun (WGS) entry which is preliminary data.</text>
</comment>
<protein>
    <submittedName>
        <fullName evidence="2">ThiF family adenylyltransferase</fullName>
    </submittedName>
</protein>
<dbReference type="InterPro" id="IPR045886">
    <property type="entry name" value="ThiF/MoeB/HesA"/>
</dbReference>
<proteinExistence type="predicted"/>
<keyword evidence="3" id="KW-1185">Reference proteome</keyword>
<dbReference type="Pfam" id="PF00899">
    <property type="entry name" value="ThiF"/>
    <property type="match status" value="1"/>
</dbReference>
<dbReference type="GO" id="GO:0016779">
    <property type="term" value="F:nucleotidyltransferase activity"/>
    <property type="evidence" value="ECO:0007669"/>
    <property type="project" value="UniProtKB-KW"/>
</dbReference>
<dbReference type="InterPro" id="IPR035985">
    <property type="entry name" value="Ubiquitin-activating_enz"/>
</dbReference>
<organism evidence="2 3">
    <name type="scientific">Campylobacter canadensis</name>
    <dbReference type="NCBI Taxonomy" id="449520"/>
    <lineage>
        <taxon>Bacteria</taxon>
        <taxon>Pseudomonadati</taxon>
        <taxon>Campylobacterota</taxon>
        <taxon>Epsilonproteobacteria</taxon>
        <taxon>Campylobacterales</taxon>
        <taxon>Campylobacteraceae</taxon>
        <taxon>Campylobacter</taxon>
    </lineage>
</organism>
<accession>A0ABS7WTY0</accession>
<keyword evidence="2" id="KW-0548">Nucleotidyltransferase</keyword>
<keyword evidence="2" id="KW-0808">Transferase</keyword>
<dbReference type="RefSeq" id="WP_172229593.1">
    <property type="nucleotide sequence ID" value="NZ_CP035946.1"/>
</dbReference>
<evidence type="ECO:0000313" key="2">
    <source>
        <dbReference type="EMBL" id="MBZ7987988.1"/>
    </source>
</evidence>
<dbReference type="SUPFAM" id="SSF69572">
    <property type="entry name" value="Activating enzymes of the ubiquitin-like proteins"/>
    <property type="match status" value="1"/>
</dbReference>
<gene>
    <name evidence="2" type="ORF">AVCANL283_07770</name>
</gene>
<dbReference type="PANTHER" id="PTHR43267:SF1">
    <property type="entry name" value="TRNA THREONYLCARBAMOYLADENOSINE DEHYDRATASE"/>
    <property type="match status" value="1"/>
</dbReference>
<feature type="domain" description="THIF-type NAD/FAD binding fold" evidence="1">
    <location>
        <begin position="11"/>
        <end position="150"/>
    </location>
</feature>
<evidence type="ECO:0000313" key="3">
    <source>
        <dbReference type="Proteomes" id="UP000786183"/>
    </source>
</evidence>